<evidence type="ECO:0000313" key="1">
    <source>
        <dbReference type="EMBL" id="MEQ2553827.1"/>
    </source>
</evidence>
<name>A0ABV1H2B3_9FIRM</name>
<dbReference type="EMBL" id="JBBMFS010000001">
    <property type="protein sequence ID" value="MEQ2553827.1"/>
    <property type="molecule type" value="Genomic_DNA"/>
</dbReference>
<protein>
    <submittedName>
        <fullName evidence="1">Uncharacterized protein</fullName>
    </submittedName>
</protein>
<evidence type="ECO:0000313" key="2">
    <source>
        <dbReference type="Proteomes" id="UP001546774"/>
    </source>
</evidence>
<dbReference type="Proteomes" id="UP001546774">
    <property type="component" value="Unassembled WGS sequence"/>
</dbReference>
<comment type="caution">
    <text evidence="1">The sequence shown here is derived from an EMBL/GenBank/DDBJ whole genome shotgun (WGS) entry which is preliminary data.</text>
</comment>
<proteinExistence type="predicted"/>
<gene>
    <name evidence="1" type="ORF">WMO37_02210</name>
</gene>
<keyword evidence="2" id="KW-1185">Reference proteome</keyword>
<reference evidence="1" key="1">
    <citation type="submission" date="2024-03" db="EMBL/GenBank/DDBJ databases">
        <title>Human intestinal bacterial collection.</title>
        <authorList>
            <person name="Pauvert C."/>
            <person name="Hitch T.C.A."/>
            <person name="Clavel T."/>
        </authorList>
    </citation>
    <scope>NUCLEOTIDE SEQUENCE [LARGE SCALE GENOMIC DNA]</scope>
    <source>
        <strain evidence="1">CLA-AA-H89B</strain>
    </source>
</reference>
<accession>A0ABV1H2B3</accession>
<sequence>MKKPYIICHMMTSVDGRIDCAMTSKLSGVSDYYTTLAQINVPTTVSGRVTAELEMAEPGKYAVSNTEIYGQEGFSKKADCAGYEVIVDTKGTLIWPDAADMEKPYLLLCF</sequence>
<organism evidence="1 2">
    <name type="scientific">Lachnospira intestinalis</name>
    <dbReference type="NCBI Taxonomy" id="3133158"/>
    <lineage>
        <taxon>Bacteria</taxon>
        <taxon>Bacillati</taxon>
        <taxon>Bacillota</taxon>
        <taxon>Clostridia</taxon>
        <taxon>Lachnospirales</taxon>
        <taxon>Lachnospiraceae</taxon>
        <taxon>Lachnospira</taxon>
    </lineage>
</organism>